<evidence type="ECO:0000256" key="5">
    <source>
        <dbReference type="ARBA" id="ARBA00022759"/>
    </source>
</evidence>
<dbReference type="GO" id="GO:0006508">
    <property type="term" value="P:proteolysis"/>
    <property type="evidence" value="ECO:0007669"/>
    <property type="project" value="UniProtKB-KW"/>
</dbReference>
<dbReference type="PANTHER" id="PTHR24559">
    <property type="entry name" value="TRANSPOSON TY3-I GAG-POL POLYPROTEIN"/>
    <property type="match status" value="1"/>
</dbReference>
<dbReference type="GO" id="GO:0004519">
    <property type="term" value="F:endonuclease activity"/>
    <property type="evidence" value="ECO:0007669"/>
    <property type="project" value="UniProtKB-KW"/>
</dbReference>
<sequence length="113" mass="13455">MTLRNKYPLPRIDDLFDQLRGATVFSKIDLRSGYHQLKIKDSDVPKTAFRTRYGHYEFIVLPFGLTNAPTTFMDLMNRVFQPYLDKFVVVFIDDILVYSRERDEHEEHLRVVL</sequence>
<evidence type="ECO:0000256" key="6">
    <source>
        <dbReference type="ARBA" id="ARBA00022801"/>
    </source>
</evidence>
<dbReference type="FunFam" id="3.10.10.10:FF:000007">
    <property type="entry name" value="Retrovirus-related Pol polyprotein from transposon 17.6-like Protein"/>
    <property type="match status" value="1"/>
</dbReference>
<dbReference type="EMBL" id="PGOL01000879">
    <property type="protein sequence ID" value="PKI63641.1"/>
    <property type="molecule type" value="Genomic_DNA"/>
</dbReference>
<evidence type="ECO:0000256" key="1">
    <source>
        <dbReference type="ARBA" id="ARBA00022670"/>
    </source>
</evidence>
<dbReference type="AlphaFoldDB" id="A0A2I0K517"/>
<dbReference type="GO" id="GO:0008233">
    <property type="term" value="F:peptidase activity"/>
    <property type="evidence" value="ECO:0007669"/>
    <property type="project" value="UniProtKB-KW"/>
</dbReference>
<keyword evidence="4" id="KW-0540">Nuclease</keyword>
<gene>
    <name evidence="9" type="ORF">CRG98_015959</name>
</gene>
<evidence type="ECO:0000256" key="4">
    <source>
        <dbReference type="ARBA" id="ARBA00022722"/>
    </source>
</evidence>
<feature type="domain" description="Reverse transcriptase" evidence="8">
    <location>
        <begin position="1"/>
        <end position="113"/>
    </location>
</feature>
<evidence type="ECO:0000313" key="9">
    <source>
        <dbReference type="EMBL" id="PKI63641.1"/>
    </source>
</evidence>
<protein>
    <recommendedName>
        <fullName evidence="8">Reverse transcriptase domain-containing protein</fullName>
    </recommendedName>
</protein>
<keyword evidence="10" id="KW-1185">Reference proteome</keyword>
<dbReference type="CDD" id="cd01647">
    <property type="entry name" value="RT_LTR"/>
    <property type="match status" value="1"/>
</dbReference>
<keyword evidence="2" id="KW-0808">Transferase</keyword>
<keyword evidence="3" id="KW-0548">Nucleotidyltransferase</keyword>
<dbReference type="PANTHER" id="PTHR24559:SF444">
    <property type="entry name" value="REVERSE TRANSCRIPTASE DOMAIN-CONTAINING PROTEIN"/>
    <property type="match status" value="1"/>
</dbReference>
<name>A0A2I0K517_PUNGR</name>
<dbReference type="Proteomes" id="UP000233551">
    <property type="component" value="Unassembled WGS sequence"/>
</dbReference>
<dbReference type="Pfam" id="PF00078">
    <property type="entry name" value="RVT_1"/>
    <property type="match status" value="1"/>
</dbReference>
<keyword evidence="1" id="KW-0645">Protease</keyword>
<evidence type="ECO:0000256" key="3">
    <source>
        <dbReference type="ARBA" id="ARBA00022695"/>
    </source>
</evidence>
<dbReference type="InterPro" id="IPR043502">
    <property type="entry name" value="DNA/RNA_pol_sf"/>
</dbReference>
<evidence type="ECO:0000259" key="8">
    <source>
        <dbReference type="PROSITE" id="PS50878"/>
    </source>
</evidence>
<dbReference type="STRING" id="22663.A0A2I0K517"/>
<proteinExistence type="predicted"/>
<dbReference type="Gene3D" id="3.30.70.270">
    <property type="match status" value="1"/>
</dbReference>
<accession>A0A2I0K517</accession>
<evidence type="ECO:0000256" key="2">
    <source>
        <dbReference type="ARBA" id="ARBA00022679"/>
    </source>
</evidence>
<keyword evidence="5" id="KW-0255">Endonuclease</keyword>
<reference evidence="9 10" key="1">
    <citation type="submission" date="2017-11" db="EMBL/GenBank/DDBJ databases">
        <title>De-novo sequencing of pomegranate (Punica granatum L.) genome.</title>
        <authorList>
            <person name="Akparov Z."/>
            <person name="Amiraslanov A."/>
            <person name="Hajiyeva S."/>
            <person name="Abbasov M."/>
            <person name="Kaur K."/>
            <person name="Hamwieh A."/>
            <person name="Solovyev V."/>
            <person name="Salamov A."/>
            <person name="Braich B."/>
            <person name="Kosarev P."/>
            <person name="Mahmoud A."/>
            <person name="Hajiyev E."/>
            <person name="Babayeva S."/>
            <person name="Izzatullayeva V."/>
            <person name="Mammadov A."/>
            <person name="Mammadov A."/>
            <person name="Sharifova S."/>
            <person name="Ojaghi J."/>
            <person name="Eynullazada K."/>
            <person name="Bayramov B."/>
            <person name="Abdulazimova A."/>
            <person name="Shahmuradov I."/>
        </authorList>
    </citation>
    <scope>NUCLEOTIDE SEQUENCE [LARGE SCALE GENOMIC DNA]</scope>
    <source>
        <strain evidence="10">cv. AG2017</strain>
        <tissue evidence="9">Leaf</tissue>
    </source>
</reference>
<organism evidence="9 10">
    <name type="scientific">Punica granatum</name>
    <name type="common">Pomegranate</name>
    <dbReference type="NCBI Taxonomy" id="22663"/>
    <lineage>
        <taxon>Eukaryota</taxon>
        <taxon>Viridiplantae</taxon>
        <taxon>Streptophyta</taxon>
        <taxon>Embryophyta</taxon>
        <taxon>Tracheophyta</taxon>
        <taxon>Spermatophyta</taxon>
        <taxon>Magnoliopsida</taxon>
        <taxon>eudicotyledons</taxon>
        <taxon>Gunneridae</taxon>
        <taxon>Pentapetalae</taxon>
        <taxon>rosids</taxon>
        <taxon>malvids</taxon>
        <taxon>Myrtales</taxon>
        <taxon>Lythraceae</taxon>
        <taxon>Punica</taxon>
    </lineage>
</organism>
<dbReference type="InterPro" id="IPR000477">
    <property type="entry name" value="RT_dom"/>
</dbReference>
<dbReference type="SUPFAM" id="SSF56672">
    <property type="entry name" value="DNA/RNA polymerases"/>
    <property type="match status" value="1"/>
</dbReference>
<keyword evidence="6" id="KW-0378">Hydrolase</keyword>
<evidence type="ECO:0000256" key="7">
    <source>
        <dbReference type="ARBA" id="ARBA00022918"/>
    </source>
</evidence>
<keyword evidence="7" id="KW-0695">RNA-directed DNA polymerase</keyword>
<evidence type="ECO:0000313" key="10">
    <source>
        <dbReference type="Proteomes" id="UP000233551"/>
    </source>
</evidence>
<dbReference type="GO" id="GO:0003964">
    <property type="term" value="F:RNA-directed DNA polymerase activity"/>
    <property type="evidence" value="ECO:0007669"/>
    <property type="project" value="UniProtKB-KW"/>
</dbReference>
<dbReference type="InterPro" id="IPR043128">
    <property type="entry name" value="Rev_trsase/Diguanyl_cyclase"/>
</dbReference>
<comment type="caution">
    <text evidence="9">The sequence shown here is derived from an EMBL/GenBank/DDBJ whole genome shotgun (WGS) entry which is preliminary data.</text>
</comment>
<dbReference type="PROSITE" id="PS50878">
    <property type="entry name" value="RT_POL"/>
    <property type="match status" value="1"/>
</dbReference>
<dbReference type="InterPro" id="IPR053134">
    <property type="entry name" value="RNA-dir_DNA_polymerase"/>
</dbReference>